<feature type="compositionally biased region" description="Acidic residues" evidence="1">
    <location>
        <begin position="70"/>
        <end position="80"/>
    </location>
</feature>
<accession>A0A816UC64</accession>
<name>A0A816UC64_9BILA</name>
<gene>
    <name evidence="2" type="ORF">MBJ925_LOCUS23722</name>
</gene>
<protein>
    <submittedName>
        <fullName evidence="2">Uncharacterized protein</fullName>
    </submittedName>
</protein>
<feature type="region of interest" description="Disordered" evidence="1">
    <location>
        <begin position="37"/>
        <end position="85"/>
    </location>
</feature>
<dbReference type="Proteomes" id="UP000663824">
    <property type="component" value="Unassembled WGS sequence"/>
</dbReference>
<reference evidence="2" key="1">
    <citation type="submission" date="2021-02" db="EMBL/GenBank/DDBJ databases">
        <authorList>
            <person name="Nowell W R."/>
        </authorList>
    </citation>
    <scope>NUCLEOTIDE SEQUENCE</scope>
</reference>
<organism evidence="2 3">
    <name type="scientific">Rotaria magnacalcarata</name>
    <dbReference type="NCBI Taxonomy" id="392030"/>
    <lineage>
        <taxon>Eukaryota</taxon>
        <taxon>Metazoa</taxon>
        <taxon>Spiralia</taxon>
        <taxon>Gnathifera</taxon>
        <taxon>Rotifera</taxon>
        <taxon>Eurotatoria</taxon>
        <taxon>Bdelloidea</taxon>
        <taxon>Philodinida</taxon>
        <taxon>Philodinidae</taxon>
        <taxon>Rotaria</taxon>
    </lineage>
</organism>
<evidence type="ECO:0000313" key="3">
    <source>
        <dbReference type="Proteomes" id="UP000663824"/>
    </source>
</evidence>
<comment type="caution">
    <text evidence="2">The sequence shown here is derived from an EMBL/GenBank/DDBJ whole genome shotgun (WGS) entry which is preliminary data.</text>
</comment>
<proteinExistence type="predicted"/>
<feature type="compositionally biased region" description="Acidic residues" evidence="1">
    <location>
        <begin position="40"/>
        <end position="63"/>
    </location>
</feature>
<evidence type="ECO:0000256" key="1">
    <source>
        <dbReference type="SAM" id="MobiDB-lite"/>
    </source>
</evidence>
<sequence length="152" mass="17776">MTQLLKNEHKYSISELSQYIKTNISKSSSKVIDYTKGFDFDDESDEDNLQDDENDSSMSDDIDQISSNITDEEEEEEEENVIASGLSEVERQNFHGCRIYDKINPQQSKKYFRIYIGSSLKYIHKQTACWMLTDNRNHLSSDRLVRVRTSKK</sequence>
<evidence type="ECO:0000313" key="2">
    <source>
        <dbReference type="EMBL" id="CAF2108476.1"/>
    </source>
</evidence>
<dbReference type="EMBL" id="CAJNRE010012208">
    <property type="protein sequence ID" value="CAF2108476.1"/>
    <property type="molecule type" value="Genomic_DNA"/>
</dbReference>
<dbReference type="AlphaFoldDB" id="A0A816UC64"/>